<dbReference type="Gene3D" id="1.10.10.10">
    <property type="entry name" value="Winged helix-like DNA-binding domain superfamily/Winged helix DNA-binding domain"/>
    <property type="match status" value="1"/>
</dbReference>
<dbReference type="InterPro" id="IPR051081">
    <property type="entry name" value="HTH_MetalResp_TranReg"/>
</dbReference>
<proteinExistence type="predicted"/>
<evidence type="ECO:0000259" key="4">
    <source>
        <dbReference type="PROSITE" id="PS50987"/>
    </source>
</evidence>
<dbReference type="SUPFAM" id="SSF46785">
    <property type="entry name" value="Winged helix' DNA-binding domain"/>
    <property type="match status" value="1"/>
</dbReference>
<evidence type="ECO:0000256" key="3">
    <source>
        <dbReference type="ARBA" id="ARBA00023163"/>
    </source>
</evidence>
<evidence type="ECO:0000313" key="5">
    <source>
        <dbReference type="EMBL" id="RHC98661.1"/>
    </source>
</evidence>
<dbReference type="AlphaFoldDB" id="A0A396ABA3"/>
<evidence type="ECO:0000313" key="6">
    <source>
        <dbReference type="Proteomes" id="UP000266391"/>
    </source>
</evidence>
<dbReference type="PRINTS" id="PR00778">
    <property type="entry name" value="HTHARSR"/>
</dbReference>
<evidence type="ECO:0000256" key="2">
    <source>
        <dbReference type="ARBA" id="ARBA00023125"/>
    </source>
</evidence>
<dbReference type="InterPro" id="IPR036388">
    <property type="entry name" value="WH-like_DNA-bd_sf"/>
</dbReference>
<evidence type="ECO:0000256" key="1">
    <source>
        <dbReference type="ARBA" id="ARBA00023015"/>
    </source>
</evidence>
<dbReference type="PROSITE" id="PS50987">
    <property type="entry name" value="HTH_ARSR_2"/>
    <property type="match status" value="1"/>
</dbReference>
<protein>
    <submittedName>
        <fullName evidence="5">ArsR family transcriptional regulator</fullName>
    </submittedName>
</protein>
<dbReference type="EMBL" id="QSIQ01000043">
    <property type="protein sequence ID" value="RHC98661.1"/>
    <property type="molecule type" value="Genomic_DNA"/>
</dbReference>
<keyword evidence="2" id="KW-0238">DNA-binding</keyword>
<dbReference type="SMART" id="SM00418">
    <property type="entry name" value="HTH_ARSR"/>
    <property type="match status" value="1"/>
</dbReference>
<dbReference type="InterPro" id="IPR011991">
    <property type="entry name" value="ArsR-like_HTH"/>
</dbReference>
<feature type="domain" description="HTH arsR-type" evidence="4">
    <location>
        <begin position="313"/>
        <end position="404"/>
    </location>
</feature>
<comment type="caution">
    <text evidence="5">The sequence shown here is derived from an EMBL/GenBank/DDBJ whole genome shotgun (WGS) entry which is preliminary data.</text>
</comment>
<dbReference type="PANTHER" id="PTHR33154">
    <property type="entry name" value="TRANSCRIPTIONAL REGULATOR, ARSR FAMILY"/>
    <property type="match status" value="1"/>
</dbReference>
<dbReference type="PANTHER" id="PTHR33154:SF18">
    <property type="entry name" value="ARSENICAL RESISTANCE OPERON REPRESSOR"/>
    <property type="match status" value="1"/>
</dbReference>
<gene>
    <name evidence="5" type="ORF">DW813_15995</name>
</gene>
<reference evidence="5 6" key="1">
    <citation type="submission" date="2018-08" db="EMBL/GenBank/DDBJ databases">
        <title>A genome reference for cultivated species of the human gut microbiota.</title>
        <authorList>
            <person name="Zou Y."/>
            <person name="Xue W."/>
            <person name="Luo G."/>
        </authorList>
    </citation>
    <scope>NUCLEOTIDE SEQUENCE [LARGE SCALE GENOMIC DNA]</scope>
    <source>
        <strain evidence="5 6">AM32-8LB</strain>
    </source>
</reference>
<dbReference type="CDD" id="cd00090">
    <property type="entry name" value="HTH_ARSR"/>
    <property type="match status" value="1"/>
</dbReference>
<sequence>MIGGTIMSTYMKTNALNTAFQLLKVIASGKLLQEQITEAETEMHIHFDQKQLLTANSALLDLLEKIKAETAHKLKNDTDLLNSYFRKITIAQKDYENVSLFLFLTEHPAEYLDYPDFASYVDFLLNLTEARRCQLFLTMIKRYNHMYLRDTDSDEQTDNVSSEKNISTLDVVAAIMEMDVPMEIRWKIQDIFVHWKSHLEKALPLLNYAYQTLIDFEPQLELYAQNFISYWSNEITNQGGIVPFAEHLFPLNNLPDTPFGYKLYISFFLPFELGFHADLSAENKVLSSPYEIVLGILYGEYVKPQNPYAPDYIEDSEAYINALKLLSDKRRFEIMSYLSEKPAYAGELVKYSGLTAATISHHMSQLAEASLIRLEKIDTKVYYSVNKEMLQKCFGFYQKKLLHP</sequence>
<keyword evidence="3" id="KW-0804">Transcription</keyword>
<dbReference type="InterPro" id="IPR036390">
    <property type="entry name" value="WH_DNA-bd_sf"/>
</dbReference>
<dbReference type="Proteomes" id="UP000266391">
    <property type="component" value="Unassembled WGS sequence"/>
</dbReference>
<dbReference type="GO" id="GO:0003700">
    <property type="term" value="F:DNA-binding transcription factor activity"/>
    <property type="evidence" value="ECO:0007669"/>
    <property type="project" value="InterPro"/>
</dbReference>
<organism evidence="5 6">
    <name type="scientific">Roseburia inulinivorans</name>
    <dbReference type="NCBI Taxonomy" id="360807"/>
    <lineage>
        <taxon>Bacteria</taxon>
        <taxon>Bacillati</taxon>
        <taxon>Bacillota</taxon>
        <taxon>Clostridia</taxon>
        <taxon>Lachnospirales</taxon>
        <taxon>Lachnospiraceae</taxon>
        <taxon>Roseburia</taxon>
    </lineage>
</organism>
<dbReference type="InterPro" id="IPR001845">
    <property type="entry name" value="HTH_ArsR_DNA-bd_dom"/>
</dbReference>
<keyword evidence="1" id="KW-0805">Transcription regulation</keyword>
<dbReference type="Pfam" id="PF01022">
    <property type="entry name" value="HTH_5"/>
    <property type="match status" value="1"/>
</dbReference>
<name>A0A396ABA3_9FIRM</name>
<accession>A0A396ABA3</accession>
<dbReference type="GO" id="GO:0003677">
    <property type="term" value="F:DNA binding"/>
    <property type="evidence" value="ECO:0007669"/>
    <property type="project" value="UniProtKB-KW"/>
</dbReference>